<gene>
    <name evidence="3" type="ORF">CKO42_11260</name>
</gene>
<feature type="region of interest" description="Disordered" evidence="1">
    <location>
        <begin position="221"/>
        <end position="256"/>
    </location>
</feature>
<evidence type="ECO:0000313" key="4">
    <source>
        <dbReference type="Proteomes" id="UP001138768"/>
    </source>
</evidence>
<reference evidence="3 4" key="1">
    <citation type="journal article" date="2020" name="Microorganisms">
        <title>Osmotic Adaptation and Compatible Solute Biosynthesis of Phototrophic Bacteria as Revealed from Genome Analyses.</title>
        <authorList>
            <person name="Imhoff J.F."/>
            <person name="Rahn T."/>
            <person name="Kunzel S."/>
            <person name="Keller A."/>
            <person name="Neulinger S.C."/>
        </authorList>
    </citation>
    <scope>NUCLEOTIDE SEQUENCE [LARGE SCALE GENOMIC DNA]</scope>
    <source>
        <strain evidence="3 4">DSM 25653</strain>
    </source>
</reference>
<dbReference type="RefSeq" id="WP_200243789.1">
    <property type="nucleotide sequence ID" value="NZ_NRRY01000016.1"/>
</dbReference>
<dbReference type="EMBL" id="NRRY01000016">
    <property type="protein sequence ID" value="MBK1618998.1"/>
    <property type="molecule type" value="Genomic_DNA"/>
</dbReference>
<dbReference type="Pfam" id="PF13280">
    <property type="entry name" value="WYL"/>
    <property type="match status" value="1"/>
</dbReference>
<dbReference type="PROSITE" id="PS52050">
    <property type="entry name" value="WYL"/>
    <property type="match status" value="1"/>
</dbReference>
<organism evidence="3 4">
    <name type="scientific">Lamprobacter modestohalophilus</name>
    <dbReference type="NCBI Taxonomy" id="1064514"/>
    <lineage>
        <taxon>Bacteria</taxon>
        <taxon>Pseudomonadati</taxon>
        <taxon>Pseudomonadota</taxon>
        <taxon>Gammaproteobacteria</taxon>
        <taxon>Chromatiales</taxon>
        <taxon>Chromatiaceae</taxon>
        <taxon>Lamprobacter</taxon>
    </lineage>
</organism>
<accession>A0A9X0W8L9</accession>
<proteinExistence type="predicted"/>
<protein>
    <recommendedName>
        <fullName evidence="2">WYL domain-containing protein</fullName>
    </recommendedName>
</protein>
<evidence type="ECO:0000313" key="3">
    <source>
        <dbReference type="EMBL" id="MBK1618998.1"/>
    </source>
</evidence>
<dbReference type="AlphaFoldDB" id="A0A9X0W8L9"/>
<dbReference type="InterPro" id="IPR026881">
    <property type="entry name" value="WYL_dom"/>
</dbReference>
<evidence type="ECO:0000256" key="1">
    <source>
        <dbReference type="SAM" id="MobiDB-lite"/>
    </source>
</evidence>
<name>A0A9X0W8L9_9GAMM</name>
<keyword evidence="4" id="KW-1185">Reference proteome</keyword>
<sequence>MKAKFQDRLRRLDRLVNVLPSPATAPSRCLDGSALLSILADAYGNGSLDAKRRALQRDLADLVEDDRVDILNPGGKPLRYRRSDKVLRDDPLVNGYLLRQIQDLVAGALPTQRLDQLWQRLLTETDGPRLDEQRLRIVPDTIRLRPVALYEQVLHAVIVALSERCVLKVHYEDAEGLRTQAMLQPHALVQRGPIPYLFALKNDETEPMRLYALNRLPGALQSGQTRGGPHALQRSGRRALPAHGKLQECTGSAHAS</sequence>
<comment type="caution">
    <text evidence="3">The sequence shown here is derived from an EMBL/GenBank/DDBJ whole genome shotgun (WGS) entry which is preliminary data.</text>
</comment>
<dbReference type="Proteomes" id="UP001138768">
    <property type="component" value="Unassembled WGS sequence"/>
</dbReference>
<feature type="domain" description="WYL" evidence="2">
    <location>
        <begin position="153"/>
        <end position="216"/>
    </location>
</feature>
<evidence type="ECO:0000259" key="2">
    <source>
        <dbReference type="Pfam" id="PF13280"/>
    </source>
</evidence>